<feature type="region of interest" description="Disordered" evidence="3">
    <location>
        <begin position="453"/>
        <end position="479"/>
    </location>
</feature>
<proteinExistence type="predicted"/>
<dbReference type="AlphaFoldDB" id="D4AMB6"/>
<dbReference type="EMBL" id="ABSU01000003">
    <property type="protein sequence ID" value="EFE35327.1"/>
    <property type="molecule type" value="Genomic_DNA"/>
</dbReference>
<dbReference type="RefSeq" id="XP_003015972.1">
    <property type="nucleotide sequence ID" value="XM_003015926.1"/>
</dbReference>
<dbReference type="GO" id="GO:0006281">
    <property type="term" value="P:DNA repair"/>
    <property type="evidence" value="ECO:0007669"/>
    <property type="project" value="UniProtKB-ARBA"/>
</dbReference>
<organism evidence="5 6">
    <name type="scientific">Arthroderma benhamiae (strain ATCC MYA-4681 / CBS 112371)</name>
    <name type="common">Trichophyton mentagrophytes</name>
    <dbReference type="NCBI Taxonomy" id="663331"/>
    <lineage>
        <taxon>Eukaryota</taxon>
        <taxon>Fungi</taxon>
        <taxon>Dikarya</taxon>
        <taxon>Ascomycota</taxon>
        <taxon>Pezizomycotina</taxon>
        <taxon>Eurotiomycetes</taxon>
        <taxon>Eurotiomycetidae</taxon>
        <taxon>Onygenales</taxon>
        <taxon>Arthrodermataceae</taxon>
        <taxon>Trichophyton</taxon>
    </lineage>
</organism>
<keyword evidence="6" id="KW-1185">Reference proteome</keyword>
<dbReference type="InterPro" id="IPR041177">
    <property type="entry name" value="GEN1_C"/>
</dbReference>
<evidence type="ECO:0000313" key="5">
    <source>
        <dbReference type="EMBL" id="EFE35327.1"/>
    </source>
</evidence>
<feature type="compositionally biased region" description="Polar residues" evidence="3">
    <location>
        <begin position="568"/>
        <end position="584"/>
    </location>
</feature>
<dbReference type="Pfam" id="PF00752">
    <property type="entry name" value="XPG_N"/>
    <property type="match status" value="1"/>
</dbReference>
<dbReference type="GO" id="GO:0017108">
    <property type="term" value="F:5'-flap endonuclease activity"/>
    <property type="evidence" value="ECO:0007669"/>
    <property type="project" value="TreeGrafter"/>
</dbReference>
<dbReference type="SUPFAM" id="SSF47807">
    <property type="entry name" value="5' to 3' exonuclease, C-terminal subdomain"/>
    <property type="match status" value="1"/>
</dbReference>
<dbReference type="InterPro" id="IPR029060">
    <property type="entry name" value="PIN-like_dom_sf"/>
</dbReference>
<dbReference type="CDD" id="cd09870">
    <property type="entry name" value="PIN_YEN1"/>
    <property type="match status" value="1"/>
</dbReference>
<sequence length="821" mass="90638">MTSSARVFHAAALENWAVTNLIEEVEAPRDESLFLVRRQDILCLPRPSSQLPQPKGNNALGTIHRDPPPFDRNRNVHVCVLTHEWGFLAVDISIWLFQVQAAQGGTNPALRTLFFRLTRLISLPIQPIFVFDGPHRPDYKRGRLVSKNAAAAQIELSRKLIELFSYPCHMAPGEAEAECAKLQQAGVVDAVMSNDVDALMFGSKVTLLNYSKGSAKQSGAATHVDLYNTEAEDGDSKVTLDTRGMVLVALLSGGDYSPAGVALCGPKLAVEIARAGFGEDLLEITQDLLSGRSTKKAEEALCEWRERLQYELQSNESGYFKTKHKAVKIPADFPNLAALRSCVDPVTSSLKEMDALRRSDIWGRRVDVDRLRAFVGKYLGWKNAIGAKNLIRKLAPSLLSYNLFYSSLGTPKDKLPLKILGYKSADSFDALPVLKLEYVPLQIVNVDLDQETTTASPQEEEVMNIDSSDNDDTPKESHAMVRKSTLAEYDPSASQKAWLFETIVRRGIPDTVDDWFAECKKKEAAKKRPVKKSEARKKKPKVVDPGMKAGSILRYGTITKGPVIQRNATSSLAKESPPSSNHSLPYSDIAGTQKPPISSGKSTDLPASSEFIDLTFSDPLDDPVGSDHTQDRKDLALSHVHISEKMLPGSTRPDIVCAPSQKRKIPKCKERIPAPSVQPNEPKLPKEKKAITKSPSPLPSYSTTQEFPSLNQLSIELENIYNMNPPGDTRTRHQKTDRHILYRDNGPPAPEGIMDAFKPEMIFCEHRPPALHVKIDNGFWTQVQGATTDCPCLLSSEKNSSLNCLSGRPICLGYVSIVDLT</sequence>
<feature type="region of interest" description="Disordered" evidence="3">
    <location>
        <begin position="672"/>
        <end position="705"/>
    </location>
</feature>
<dbReference type="InterPro" id="IPR006086">
    <property type="entry name" value="XPG-I_dom"/>
</dbReference>
<name>D4AMB6_ARTBC</name>
<protein>
    <submittedName>
        <fullName evidence="5">Rad2-like endonuclease, putative</fullName>
    </submittedName>
</protein>
<dbReference type="InterPro" id="IPR036279">
    <property type="entry name" value="5-3_exonuclease_C_sf"/>
</dbReference>
<dbReference type="InterPro" id="IPR037316">
    <property type="entry name" value="Yen1_H3TH"/>
</dbReference>
<keyword evidence="1" id="KW-0540">Nuclease</keyword>
<feature type="region of interest" description="Disordered" evidence="3">
    <location>
        <begin position="526"/>
        <end position="546"/>
    </location>
</feature>
<dbReference type="SUPFAM" id="SSF88723">
    <property type="entry name" value="PIN domain-like"/>
    <property type="match status" value="1"/>
</dbReference>
<accession>D4AMB6</accession>
<dbReference type="STRING" id="663331.D4AMB6"/>
<feature type="compositionally biased region" description="Acidic residues" evidence="3">
    <location>
        <begin position="458"/>
        <end position="471"/>
    </location>
</feature>
<dbReference type="Gene3D" id="3.40.50.1010">
    <property type="entry name" value="5'-nuclease"/>
    <property type="match status" value="2"/>
</dbReference>
<dbReference type="PANTHER" id="PTHR11081:SF75">
    <property type="entry name" value="ENDONUCLEASE, PUTATIVE (AFU_ORTHOLOGUE AFUA_3G13260)-RELATED"/>
    <property type="match status" value="1"/>
</dbReference>
<evidence type="ECO:0000313" key="6">
    <source>
        <dbReference type="Proteomes" id="UP000008866"/>
    </source>
</evidence>
<feature type="region of interest" description="Disordered" evidence="3">
    <location>
        <begin position="568"/>
        <end position="605"/>
    </location>
</feature>
<evidence type="ECO:0000256" key="3">
    <source>
        <dbReference type="SAM" id="MobiDB-lite"/>
    </source>
</evidence>
<feature type="compositionally biased region" description="Polar residues" evidence="3">
    <location>
        <begin position="595"/>
        <end position="605"/>
    </location>
</feature>
<gene>
    <name evidence="5" type="ORF">ARB_05369</name>
</gene>
<feature type="compositionally biased region" description="Basic residues" evidence="3">
    <location>
        <begin position="526"/>
        <end position="540"/>
    </location>
</feature>
<dbReference type="CDD" id="cd09906">
    <property type="entry name" value="H3TH_YEN1"/>
    <property type="match status" value="1"/>
</dbReference>
<evidence type="ECO:0000259" key="4">
    <source>
        <dbReference type="SMART" id="SM00484"/>
    </source>
</evidence>
<comment type="caution">
    <text evidence="5">The sequence shown here is derived from an EMBL/GenBank/DDBJ whole genome shotgun (WGS) entry which is preliminary data.</text>
</comment>
<reference evidence="6" key="1">
    <citation type="journal article" date="2011" name="Genome Biol.">
        <title>Comparative and functional genomics provide insights into the pathogenicity of dermatophytic fungi.</title>
        <authorList>
            <person name="Burmester A."/>
            <person name="Shelest E."/>
            <person name="Gloeckner G."/>
            <person name="Heddergott C."/>
            <person name="Schindler S."/>
            <person name="Staib P."/>
            <person name="Heidel A."/>
            <person name="Felder M."/>
            <person name="Petzold A."/>
            <person name="Szafranski K."/>
            <person name="Feuermann M."/>
            <person name="Pedruzzi I."/>
            <person name="Priebe S."/>
            <person name="Groth M."/>
            <person name="Winkler R."/>
            <person name="Li W."/>
            <person name="Kniemeyer O."/>
            <person name="Schroeckh V."/>
            <person name="Hertweck C."/>
            <person name="Hube B."/>
            <person name="White T.C."/>
            <person name="Platzer M."/>
            <person name="Guthke R."/>
            <person name="Heitman J."/>
            <person name="Woestemeyer J."/>
            <person name="Zipfel P.F."/>
            <person name="Monod M."/>
            <person name="Brakhage A.A."/>
        </authorList>
    </citation>
    <scope>NUCLEOTIDE SEQUENCE [LARGE SCALE GENOMIC DNA]</scope>
    <source>
        <strain evidence="6">ATCC MYA-4681 / CBS 112371</strain>
    </source>
</reference>
<feature type="domain" description="XPG-I" evidence="4">
    <location>
        <begin position="162"/>
        <end position="240"/>
    </location>
</feature>
<evidence type="ECO:0000256" key="1">
    <source>
        <dbReference type="ARBA" id="ARBA00022722"/>
    </source>
</evidence>
<keyword evidence="2" id="KW-0378">Hydrolase</keyword>
<dbReference type="Pfam" id="PF18380">
    <property type="entry name" value="GEN1_C"/>
    <property type="match status" value="1"/>
</dbReference>
<evidence type="ECO:0000256" key="2">
    <source>
        <dbReference type="ARBA" id="ARBA00022801"/>
    </source>
</evidence>
<dbReference type="SMART" id="SM00484">
    <property type="entry name" value="XPGI"/>
    <property type="match status" value="1"/>
</dbReference>
<dbReference type="Proteomes" id="UP000008866">
    <property type="component" value="Unassembled WGS sequence"/>
</dbReference>
<dbReference type="PRINTS" id="PR00853">
    <property type="entry name" value="XPGRADSUPER"/>
</dbReference>
<dbReference type="eggNOG" id="KOG2519">
    <property type="taxonomic scope" value="Eukaryota"/>
</dbReference>
<dbReference type="InterPro" id="IPR006084">
    <property type="entry name" value="XPG/Rad2"/>
</dbReference>
<dbReference type="OMA" id="IWQFQNQ"/>
<dbReference type="HOGENOM" id="CLU_007575_0_1_1"/>
<dbReference type="KEGG" id="abe:ARB_05369"/>
<dbReference type="GO" id="GO:0008821">
    <property type="term" value="F:crossover junction DNA endonuclease activity"/>
    <property type="evidence" value="ECO:0007669"/>
    <property type="project" value="InterPro"/>
</dbReference>
<keyword evidence="5" id="KW-0255">Endonuclease</keyword>
<dbReference type="PANTHER" id="PTHR11081">
    <property type="entry name" value="FLAP ENDONUCLEASE FAMILY MEMBER"/>
    <property type="match status" value="1"/>
</dbReference>
<dbReference type="InterPro" id="IPR006085">
    <property type="entry name" value="XPG_DNA_repair_N"/>
</dbReference>
<dbReference type="Pfam" id="PF00867">
    <property type="entry name" value="XPG_I"/>
    <property type="match status" value="1"/>
</dbReference>
<feature type="compositionally biased region" description="Polar residues" evidence="3">
    <location>
        <begin position="693"/>
        <end position="705"/>
    </location>
</feature>
<dbReference type="GeneID" id="9523807"/>